<keyword evidence="1" id="KW-0175">Coiled coil</keyword>
<dbReference type="Proteomes" id="UP000245207">
    <property type="component" value="Unassembled WGS sequence"/>
</dbReference>
<evidence type="ECO:0000256" key="2">
    <source>
        <dbReference type="SAM" id="MobiDB-lite"/>
    </source>
</evidence>
<feature type="region of interest" description="Disordered" evidence="2">
    <location>
        <begin position="288"/>
        <end position="310"/>
    </location>
</feature>
<evidence type="ECO:0000256" key="1">
    <source>
        <dbReference type="SAM" id="Coils"/>
    </source>
</evidence>
<reference evidence="3 4" key="1">
    <citation type="journal article" date="2018" name="Mol. Plant">
        <title>The genome of Artemisia annua provides insight into the evolution of Asteraceae family and artemisinin biosynthesis.</title>
        <authorList>
            <person name="Shen Q."/>
            <person name="Zhang L."/>
            <person name="Liao Z."/>
            <person name="Wang S."/>
            <person name="Yan T."/>
            <person name="Shi P."/>
            <person name="Liu M."/>
            <person name="Fu X."/>
            <person name="Pan Q."/>
            <person name="Wang Y."/>
            <person name="Lv Z."/>
            <person name="Lu X."/>
            <person name="Zhang F."/>
            <person name="Jiang W."/>
            <person name="Ma Y."/>
            <person name="Chen M."/>
            <person name="Hao X."/>
            <person name="Li L."/>
            <person name="Tang Y."/>
            <person name="Lv G."/>
            <person name="Zhou Y."/>
            <person name="Sun X."/>
            <person name="Brodelius P.E."/>
            <person name="Rose J.K.C."/>
            <person name="Tang K."/>
        </authorList>
    </citation>
    <scope>NUCLEOTIDE SEQUENCE [LARGE SCALE GENOMIC DNA]</scope>
    <source>
        <strain evidence="4">cv. Huhao1</strain>
        <tissue evidence="3">Leaf</tissue>
    </source>
</reference>
<keyword evidence="4" id="KW-1185">Reference proteome</keyword>
<protein>
    <submittedName>
        <fullName evidence="3">Uncharacterized protein</fullName>
    </submittedName>
</protein>
<gene>
    <name evidence="3" type="ORF">CTI12_AA088950</name>
</gene>
<dbReference type="AlphaFoldDB" id="A0A2U1Q156"/>
<proteinExistence type="predicted"/>
<comment type="caution">
    <text evidence="3">The sequence shown here is derived from an EMBL/GenBank/DDBJ whole genome shotgun (WGS) entry which is preliminary data.</text>
</comment>
<accession>A0A2U1Q156</accession>
<dbReference type="EMBL" id="PKPP01000526">
    <property type="protein sequence ID" value="PWA91705.1"/>
    <property type="molecule type" value="Genomic_DNA"/>
</dbReference>
<dbReference type="PANTHER" id="PTHR48459">
    <property type="entry name" value="CUE DOMAIN-CONTAINING PROTEIN"/>
    <property type="match status" value="1"/>
</dbReference>
<feature type="compositionally biased region" description="Basic and acidic residues" evidence="2">
    <location>
        <begin position="294"/>
        <end position="310"/>
    </location>
</feature>
<dbReference type="OrthoDB" id="620544at2759"/>
<dbReference type="PANTHER" id="PTHR48459:SF1">
    <property type="entry name" value="CUE DOMAIN-CONTAINING PROTEIN"/>
    <property type="match status" value="1"/>
</dbReference>
<name>A0A2U1Q156_ARTAN</name>
<feature type="coiled-coil region" evidence="1">
    <location>
        <begin position="113"/>
        <end position="200"/>
    </location>
</feature>
<dbReference type="STRING" id="35608.A0A2U1Q156"/>
<organism evidence="3 4">
    <name type="scientific">Artemisia annua</name>
    <name type="common">Sweet wormwood</name>
    <dbReference type="NCBI Taxonomy" id="35608"/>
    <lineage>
        <taxon>Eukaryota</taxon>
        <taxon>Viridiplantae</taxon>
        <taxon>Streptophyta</taxon>
        <taxon>Embryophyta</taxon>
        <taxon>Tracheophyta</taxon>
        <taxon>Spermatophyta</taxon>
        <taxon>Magnoliopsida</taxon>
        <taxon>eudicotyledons</taxon>
        <taxon>Gunneridae</taxon>
        <taxon>Pentapetalae</taxon>
        <taxon>asterids</taxon>
        <taxon>campanulids</taxon>
        <taxon>Asterales</taxon>
        <taxon>Asteraceae</taxon>
        <taxon>Asteroideae</taxon>
        <taxon>Anthemideae</taxon>
        <taxon>Artemisiinae</taxon>
        <taxon>Artemisia</taxon>
    </lineage>
</organism>
<evidence type="ECO:0000313" key="4">
    <source>
        <dbReference type="Proteomes" id="UP000245207"/>
    </source>
</evidence>
<evidence type="ECO:0000313" key="3">
    <source>
        <dbReference type="EMBL" id="PWA91705.1"/>
    </source>
</evidence>
<sequence length="419" mass="47547">MALQMELHKPTGYEIEQVYHKDDSTSTDIMNTSSHQLCCMLDTSIQDVREKKKTIVTTMELVNWLMGEVEKEERAAEEAKEETALSGLDILAKVEERKQMLLQFQEANNMVLVEKLNAEKDVLATKMEALRGRVTNMLDDEDRSLDLLNKMRTSLELRLESALTEKELAFRKKEENEYALAYHENQIERSVEEYHRLKEETFENYKLQKILDDRHQSVEMLHEEISDNFKDLNLIKEGVDPSVPLLTYDSTTSCLKKQEDNKNAVAAITEEPQVMLSEGSVDLKSTLESNNCGENHKSIAETKKSADTDNRKAGANDIQLINGDMSDKLVEVEPLLSKNLNSTSLEKPEEHKNVGAPITEEPKALLMESSVALKSTIKSNDCGEKPKPEAKINGLKVDSIEEKVTEEEAILRFILVLIC</sequence>